<evidence type="ECO:0000313" key="6">
    <source>
        <dbReference type="Proteomes" id="UP000766336"/>
    </source>
</evidence>
<keyword evidence="4" id="KW-0802">TPR repeat</keyword>
<sequence>MPHDAQGNRASFASDEAAQAFDHTIEGFLKYRADTPLRLKAALKLDGEAPLLHAMKAAFAMLAYKSAHVPAAKAALEQARALGGNEREQRHIAALDAWAEGGQDRAIAIWAELLAEYPRDILAFRLHHFASFWMGKAPEMMATVEQALPHWDGGMPGYGSMLACRAFAHEECGSLVIAEAAGREAIRRDPADLWAAHAVAHVLEMQGRRAEGIGWITGLSQNFAGGNNLLHHLSWHQAMFHMERGEFDEVLRLYDTGFRDLDSPITQMQPDLYIDCQNAASMLFRLQRQGVDVGERWLELADKAEGRIGDCLSAFTLPHWMMALTADGRLDAAGKMLEALRDYARANTGENARIVRDAALPCCEALLLRARGQHAAAVQVMRPAIGGLYELGGSHAQQDVLEQLFLDCAMEAGMEADARLLLERVTGRWPTPPERRVGYAREAQALR</sequence>
<keyword evidence="6" id="KW-1185">Reference proteome</keyword>
<keyword evidence="3" id="KW-0677">Repeat</keyword>
<gene>
    <name evidence="5" type="ORF">KHU32_04080</name>
</gene>
<dbReference type="InterPro" id="IPR033891">
    <property type="entry name" value="TTC38"/>
</dbReference>
<proteinExistence type="inferred from homology"/>
<evidence type="ECO:0000256" key="2">
    <source>
        <dbReference type="ARBA" id="ARBA00019992"/>
    </source>
</evidence>
<dbReference type="PANTHER" id="PTHR16263">
    <property type="entry name" value="TETRATRICOPEPTIDE REPEAT PROTEIN 38"/>
    <property type="match status" value="1"/>
</dbReference>
<dbReference type="InterPro" id="IPR011990">
    <property type="entry name" value="TPR-like_helical_dom_sf"/>
</dbReference>
<evidence type="ECO:0000256" key="1">
    <source>
        <dbReference type="ARBA" id="ARBA00005857"/>
    </source>
</evidence>
<dbReference type="Gene3D" id="1.25.40.10">
    <property type="entry name" value="Tetratricopeptide repeat domain"/>
    <property type="match status" value="1"/>
</dbReference>
<organism evidence="5 6">
    <name type="scientific">Roseococcus pinisoli</name>
    <dbReference type="NCBI Taxonomy" id="2835040"/>
    <lineage>
        <taxon>Bacteria</taxon>
        <taxon>Pseudomonadati</taxon>
        <taxon>Pseudomonadota</taxon>
        <taxon>Alphaproteobacteria</taxon>
        <taxon>Acetobacterales</taxon>
        <taxon>Roseomonadaceae</taxon>
        <taxon>Roseococcus</taxon>
    </lineage>
</organism>
<comment type="caution">
    <text evidence="5">The sequence shown here is derived from an EMBL/GenBank/DDBJ whole genome shotgun (WGS) entry which is preliminary data.</text>
</comment>
<dbReference type="EMBL" id="JAHCDA010000001">
    <property type="protein sequence ID" value="MBS7810103.1"/>
    <property type="molecule type" value="Genomic_DNA"/>
</dbReference>
<reference evidence="5 6" key="1">
    <citation type="submission" date="2021-05" db="EMBL/GenBank/DDBJ databases">
        <title>Roseococcus sp. XZZS9, whole genome shotgun sequencing project.</title>
        <authorList>
            <person name="Zhao G."/>
            <person name="Shen L."/>
        </authorList>
    </citation>
    <scope>NUCLEOTIDE SEQUENCE [LARGE SCALE GENOMIC DNA]</scope>
    <source>
        <strain evidence="5 6">XZZS9</strain>
    </source>
</reference>
<dbReference type="RefSeq" id="WP_213668742.1">
    <property type="nucleotide sequence ID" value="NZ_JAHCDA010000001.1"/>
</dbReference>
<protein>
    <recommendedName>
        <fullName evidence="2">Tetratricopeptide repeat protein 38</fullName>
    </recommendedName>
</protein>
<comment type="similarity">
    <text evidence="1">Belongs to the TTC38 family.</text>
</comment>
<evidence type="ECO:0000256" key="3">
    <source>
        <dbReference type="ARBA" id="ARBA00022737"/>
    </source>
</evidence>
<name>A0ABS5Q9B7_9PROT</name>
<dbReference type="PANTHER" id="PTHR16263:SF4">
    <property type="entry name" value="TETRATRICOPEPTIDE REPEAT PROTEIN 38"/>
    <property type="match status" value="1"/>
</dbReference>
<evidence type="ECO:0000313" key="5">
    <source>
        <dbReference type="EMBL" id="MBS7810103.1"/>
    </source>
</evidence>
<dbReference type="Proteomes" id="UP000766336">
    <property type="component" value="Unassembled WGS sequence"/>
</dbReference>
<accession>A0ABS5Q9B7</accession>
<evidence type="ECO:0000256" key="4">
    <source>
        <dbReference type="ARBA" id="ARBA00022803"/>
    </source>
</evidence>
<dbReference type="CDD" id="cd05804">
    <property type="entry name" value="StaR_like"/>
    <property type="match status" value="1"/>
</dbReference>
<dbReference type="SUPFAM" id="SSF48452">
    <property type="entry name" value="TPR-like"/>
    <property type="match status" value="1"/>
</dbReference>